<evidence type="ECO:0000259" key="5">
    <source>
        <dbReference type="PROSITE" id="PS50842"/>
    </source>
</evidence>
<dbReference type="AlphaFoldDB" id="A0AAN7G1G4"/>
<organism evidence="6 7">
    <name type="scientific">Quercus rubra</name>
    <name type="common">Northern red oak</name>
    <name type="synonym">Quercus borealis</name>
    <dbReference type="NCBI Taxonomy" id="3512"/>
    <lineage>
        <taxon>Eukaryota</taxon>
        <taxon>Viridiplantae</taxon>
        <taxon>Streptophyta</taxon>
        <taxon>Embryophyta</taxon>
        <taxon>Tracheophyta</taxon>
        <taxon>Spermatophyta</taxon>
        <taxon>Magnoliopsida</taxon>
        <taxon>eudicotyledons</taxon>
        <taxon>Gunneridae</taxon>
        <taxon>Pentapetalae</taxon>
        <taxon>rosids</taxon>
        <taxon>fabids</taxon>
        <taxon>Fagales</taxon>
        <taxon>Fagaceae</taxon>
        <taxon>Quercus</taxon>
    </lineage>
</organism>
<evidence type="ECO:0000256" key="3">
    <source>
        <dbReference type="ARBA" id="ARBA00022729"/>
    </source>
</evidence>
<comment type="caution">
    <text evidence="6">The sequence shown here is derived from an EMBL/GenBank/DDBJ whole genome shotgun (WGS) entry which is preliminary data.</text>
</comment>
<dbReference type="EMBL" id="JAXUIC010000002">
    <property type="protein sequence ID" value="KAK4604942.1"/>
    <property type="molecule type" value="Genomic_DNA"/>
</dbReference>
<dbReference type="PANTHER" id="PTHR47295">
    <property type="entry name" value="EG45-LIKE DOMAIN CONTAINING PROTEIN 1-RELATED"/>
    <property type="match status" value="1"/>
</dbReference>
<dbReference type="GO" id="GO:0009627">
    <property type="term" value="P:systemic acquired resistance"/>
    <property type="evidence" value="ECO:0007669"/>
    <property type="project" value="InterPro"/>
</dbReference>
<proteinExistence type="predicted"/>
<feature type="signal peptide" evidence="4">
    <location>
        <begin position="1"/>
        <end position="21"/>
    </location>
</feature>
<dbReference type="SUPFAM" id="SSF50685">
    <property type="entry name" value="Barwin-like endoglucanases"/>
    <property type="match status" value="1"/>
</dbReference>
<dbReference type="Gene3D" id="2.40.40.10">
    <property type="entry name" value="RlpA-like domain"/>
    <property type="match status" value="1"/>
</dbReference>
<evidence type="ECO:0000313" key="7">
    <source>
        <dbReference type="Proteomes" id="UP001324115"/>
    </source>
</evidence>
<evidence type="ECO:0000256" key="1">
    <source>
        <dbReference type="ARBA" id="ARBA00004613"/>
    </source>
</evidence>
<dbReference type="SMART" id="SM00837">
    <property type="entry name" value="DPBB_1"/>
    <property type="match status" value="1"/>
</dbReference>
<dbReference type="InterPro" id="IPR009009">
    <property type="entry name" value="RlpA-like_DPBB"/>
</dbReference>
<keyword evidence="7" id="KW-1185">Reference proteome</keyword>
<dbReference type="Proteomes" id="UP001324115">
    <property type="component" value="Unassembled WGS sequence"/>
</dbReference>
<dbReference type="InterPro" id="IPR007112">
    <property type="entry name" value="Expansin/allergen_DPBB_dom"/>
</dbReference>
<dbReference type="PROSITE" id="PS50842">
    <property type="entry name" value="EXPANSIN_EG45"/>
    <property type="match status" value="1"/>
</dbReference>
<dbReference type="InterPro" id="IPR036908">
    <property type="entry name" value="RlpA-like_sf"/>
</dbReference>
<protein>
    <recommendedName>
        <fullName evidence="5">Expansin-like EG45 domain-containing protein</fullName>
    </recommendedName>
</protein>
<gene>
    <name evidence="6" type="ORF">RGQ29_013132</name>
</gene>
<dbReference type="InterPro" id="IPR044206">
    <property type="entry name" value="EGC1/2"/>
</dbReference>
<dbReference type="PANTHER" id="PTHR47295:SF2">
    <property type="entry name" value="EG45-LIKE DOMAIN CONTAINING PROTEIN 1-RELATED"/>
    <property type="match status" value="1"/>
</dbReference>
<feature type="chain" id="PRO_5042835221" description="Expansin-like EG45 domain-containing protein" evidence="4">
    <location>
        <begin position="22"/>
        <end position="124"/>
    </location>
</feature>
<dbReference type="Pfam" id="PF03330">
    <property type="entry name" value="DPBB_1"/>
    <property type="match status" value="1"/>
</dbReference>
<evidence type="ECO:0000256" key="4">
    <source>
        <dbReference type="SAM" id="SignalP"/>
    </source>
</evidence>
<keyword evidence="2" id="KW-0964">Secreted</keyword>
<sequence>MEMRVFLTVGIIASLISAASAITGRATFYTKYVPSACYGNQGQGVMIAAASDAFWNGGAACGKFYTVRCTGDHTGVPHPCTGASVMVKIVDHCPGCSSQLDLSREAFAKIANPVAGIIDIEYNQ</sequence>
<dbReference type="FunFam" id="2.40.40.10:FF:000005">
    <property type="entry name" value="Barwin-related endoglucanase"/>
    <property type="match status" value="1"/>
</dbReference>
<dbReference type="GO" id="GO:0048046">
    <property type="term" value="C:apoplast"/>
    <property type="evidence" value="ECO:0007669"/>
    <property type="project" value="InterPro"/>
</dbReference>
<reference evidence="6 7" key="1">
    <citation type="journal article" date="2023" name="G3 (Bethesda)">
        <title>A haplotype-resolved chromosome-scale genome for Quercus rubra L. provides insights into the genetics of adaptive traits for red oak species.</title>
        <authorList>
            <person name="Kapoor B."/>
            <person name="Jenkins J."/>
            <person name="Schmutz J."/>
            <person name="Zhebentyayeva T."/>
            <person name="Kuelheim C."/>
            <person name="Coggeshall M."/>
            <person name="Heim C."/>
            <person name="Lasky J.R."/>
            <person name="Leites L."/>
            <person name="Islam-Faridi N."/>
            <person name="Romero-Severson J."/>
            <person name="DeLeo V.L."/>
            <person name="Lucas S.M."/>
            <person name="Lazic D."/>
            <person name="Gailing O."/>
            <person name="Carlson J."/>
            <person name="Staton M."/>
        </authorList>
    </citation>
    <scope>NUCLEOTIDE SEQUENCE [LARGE SCALE GENOMIC DNA]</scope>
    <source>
        <strain evidence="6">Pseudo-F2</strain>
    </source>
</reference>
<evidence type="ECO:0000256" key="2">
    <source>
        <dbReference type="ARBA" id="ARBA00022525"/>
    </source>
</evidence>
<comment type="subcellular location">
    <subcellularLocation>
        <location evidence="1">Secreted</location>
    </subcellularLocation>
</comment>
<keyword evidence="3 4" id="KW-0732">Signal</keyword>
<accession>A0AAN7G1G4</accession>
<dbReference type="CDD" id="cd22269">
    <property type="entry name" value="DPBB_EG45-like"/>
    <property type="match status" value="1"/>
</dbReference>
<name>A0AAN7G1G4_QUERU</name>
<evidence type="ECO:0000313" key="6">
    <source>
        <dbReference type="EMBL" id="KAK4604942.1"/>
    </source>
</evidence>
<feature type="domain" description="Expansin-like EG45" evidence="5">
    <location>
        <begin position="24"/>
        <end position="124"/>
    </location>
</feature>